<dbReference type="Proteomes" id="UP000807309">
    <property type="component" value="Unassembled WGS sequence"/>
</dbReference>
<dbReference type="Gene3D" id="3.40.50.720">
    <property type="entry name" value="NAD(P)-binding Rossmann-like Domain"/>
    <property type="match status" value="1"/>
</dbReference>
<protein>
    <submittedName>
        <fullName evidence="1">Uncharacterized protein</fullName>
    </submittedName>
</protein>
<comment type="caution">
    <text evidence="1">The sequence shown here is derived from an EMBL/GenBank/DDBJ whole genome shotgun (WGS) entry which is preliminary data.</text>
</comment>
<proteinExistence type="predicted"/>
<dbReference type="InterPro" id="IPR036291">
    <property type="entry name" value="NAD(P)-bd_dom_sf"/>
</dbReference>
<dbReference type="InterPro" id="IPR036343">
    <property type="entry name" value="GluRdtase_N_sf"/>
</dbReference>
<organism evidence="1 2">
    <name type="scientific">Nocardia abscessus</name>
    <dbReference type="NCBI Taxonomy" id="120957"/>
    <lineage>
        <taxon>Bacteria</taxon>
        <taxon>Bacillati</taxon>
        <taxon>Actinomycetota</taxon>
        <taxon>Actinomycetes</taxon>
        <taxon>Mycobacteriales</taxon>
        <taxon>Nocardiaceae</taxon>
        <taxon>Nocardia</taxon>
    </lineage>
</organism>
<name>A0ABS0CL35_9NOCA</name>
<evidence type="ECO:0000313" key="2">
    <source>
        <dbReference type="Proteomes" id="UP000807309"/>
    </source>
</evidence>
<evidence type="ECO:0000313" key="1">
    <source>
        <dbReference type="EMBL" id="MBF6229289.1"/>
    </source>
</evidence>
<reference evidence="1 2" key="1">
    <citation type="submission" date="2020-10" db="EMBL/GenBank/DDBJ databases">
        <title>Identification of Nocardia species via Next-generation sequencing and recognition of intraspecies genetic diversity.</title>
        <authorList>
            <person name="Li P."/>
            <person name="Li P."/>
            <person name="Lu B."/>
        </authorList>
    </citation>
    <scope>NUCLEOTIDE SEQUENCE [LARGE SCALE GENOMIC DNA]</scope>
    <source>
        <strain evidence="1 2">N-11</strain>
    </source>
</reference>
<dbReference type="SUPFAM" id="SSF51735">
    <property type="entry name" value="NAD(P)-binding Rossmann-fold domains"/>
    <property type="match status" value="1"/>
</dbReference>
<dbReference type="Gene3D" id="3.30.460.30">
    <property type="entry name" value="Glutamyl-tRNA reductase, N-terminal domain"/>
    <property type="match status" value="1"/>
</dbReference>
<sequence length="291" mass="31463">MADLQEIGAHRKWLSTGIAPSDHEFLLSTGQRVELVSLEPIPARGRDPRMPEIAGRVVGENAVRRRLAEIAAGLSSLIVGEGFVLRQVESASQLLPEGHPCKPVVADSVALARRLRDETGLVAALDYPAAALTALAERAEPAGRTLLVVGGGMLGQAVAEQAGSAGYTQALIVTRTPSRLRRSLAGTTHPISLSRADGAREMLGTRHWDAVIATTTHDEGYRARIKTLIDAPECVGAVDLSGVPLRAQLTDRYQHMYGPRFTSLVHKQNRYVARRADLVRRRIAESIGQQR</sequence>
<dbReference type="RefSeq" id="WP_195036137.1">
    <property type="nucleotide sequence ID" value="NZ_JADLRE010000033.1"/>
</dbReference>
<dbReference type="EMBL" id="JADLRE010000033">
    <property type="protein sequence ID" value="MBF6229289.1"/>
    <property type="molecule type" value="Genomic_DNA"/>
</dbReference>
<gene>
    <name evidence="1" type="ORF">IU470_29890</name>
</gene>
<keyword evidence="2" id="KW-1185">Reference proteome</keyword>
<dbReference type="SUPFAM" id="SSF69742">
    <property type="entry name" value="Glutamyl tRNA-reductase catalytic, N-terminal domain"/>
    <property type="match status" value="1"/>
</dbReference>
<accession>A0ABS0CL35</accession>